<feature type="domain" description="Replication-associated protein ORF2/G2P" evidence="2">
    <location>
        <begin position="127"/>
        <end position="249"/>
    </location>
</feature>
<dbReference type="Pfam" id="PF23343">
    <property type="entry name" value="REP_ORF2-G2P"/>
    <property type="match status" value="1"/>
</dbReference>
<proteinExistence type="predicted"/>
<accession>A0A212JHU4</accession>
<feature type="compositionally biased region" description="Basic and acidic residues" evidence="1">
    <location>
        <begin position="97"/>
        <end position="109"/>
    </location>
</feature>
<feature type="region of interest" description="Disordered" evidence="1">
    <location>
        <begin position="87"/>
        <end position="110"/>
    </location>
</feature>
<evidence type="ECO:0000259" key="2">
    <source>
        <dbReference type="Pfam" id="PF23343"/>
    </source>
</evidence>
<sequence>MSDSLQAPVEWWQDAPDDNYWGRTYKISIYDPRHIFHKPPPLSLLTPRVDTVTNARVKRYLSKDVLQVANDDIFPTGDYEATNGKKKRAYDVSKPGQAEDKERSLEESKRRAKSKVQDISLCNRFTYMFTWTLNGELIDRYNSEEVYKKVRAFLSNMSQRKAFRYVCIPEYHEKKEGEEVPAIHMHGLCSLGDVQIAPSIRANGTQRKTTKGQLIYNMLDWPWGFSTVVPLDENYERAVGYVTKYITKAQSKIFGKWYLSSRSLKKSPDIIPLERMSYEECKDETKLENGEQKEVNVYLDVMILTEEFSRADVLCGTG</sequence>
<evidence type="ECO:0000256" key="1">
    <source>
        <dbReference type="SAM" id="MobiDB-lite"/>
    </source>
</evidence>
<dbReference type="AlphaFoldDB" id="A0A212JHU4"/>
<organism evidence="3">
    <name type="scientific">uncultured Eubacteriales bacterium</name>
    <dbReference type="NCBI Taxonomy" id="172733"/>
    <lineage>
        <taxon>Bacteria</taxon>
        <taxon>Bacillati</taxon>
        <taxon>Bacillota</taxon>
        <taxon>Clostridia</taxon>
        <taxon>Eubacteriales</taxon>
        <taxon>environmental samples</taxon>
    </lineage>
</organism>
<reference evidence="3" key="1">
    <citation type="submission" date="2016-04" db="EMBL/GenBank/DDBJ databases">
        <authorList>
            <person name="Evans L.H."/>
            <person name="Alamgir A."/>
            <person name="Owens N."/>
            <person name="Weber N.D."/>
            <person name="Virtaneva K."/>
            <person name="Barbian K."/>
            <person name="Babar A."/>
            <person name="Rosenke K."/>
        </authorList>
    </citation>
    <scope>NUCLEOTIDE SEQUENCE</scope>
    <source>
        <strain evidence="3">86</strain>
    </source>
</reference>
<dbReference type="InterPro" id="IPR056906">
    <property type="entry name" value="ORF2/G2P_dom"/>
</dbReference>
<protein>
    <recommendedName>
        <fullName evidence="2">Replication-associated protein ORF2/G2P domain-containing protein</fullName>
    </recommendedName>
</protein>
<dbReference type="EMBL" id="FLUN01000001">
    <property type="protein sequence ID" value="SBV98987.1"/>
    <property type="molecule type" value="Genomic_DNA"/>
</dbReference>
<evidence type="ECO:0000313" key="3">
    <source>
        <dbReference type="EMBL" id="SBV98987.1"/>
    </source>
</evidence>
<name>A0A212JHU4_9FIRM</name>
<gene>
    <name evidence="3" type="ORF">KL86CLO1_11116</name>
</gene>